<accession>A0A6J5P1A4</accession>
<gene>
    <name evidence="1" type="ORF">UFOVP823_8</name>
</gene>
<reference evidence="1" key="1">
    <citation type="submission" date="2020-04" db="EMBL/GenBank/DDBJ databases">
        <authorList>
            <person name="Chiriac C."/>
            <person name="Salcher M."/>
            <person name="Ghai R."/>
            <person name="Kavagutti S V."/>
        </authorList>
    </citation>
    <scope>NUCLEOTIDE SEQUENCE</scope>
</reference>
<dbReference type="EMBL" id="LR796773">
    <property type="protein sequence ID" value="CAB4165093.1"/>
    <property type="molecule type" value="Genomic_DNA"/>
</dbReference>
<name>A0A6J5P1A4_9CAUD</name>
<protein>
    <submittedName>
        <fullName evidence="1">Uncharacterized protein</fullName>
    </submittedName>
</protein>
<proteinExistence type="predicted"/>
<sequence>MLTLKTTDTQLRHLQHSVNEAREGSEGIRVSKAALAALLLDHHAMNGALARRKEQPNTPEEN</sequence>
<evidence type="ECO:0000313" key="1">
    <source>
        <dbReference type="EMBL" id="CAB4165093.1"/>
    </source>
</evidence>
<organism evidence="1">
    <name type="scientific">uncultured Caudovirales phage</name>
    <dbReference type="NCBI Taxonomy" id="2100421"/>
    <lineage>
        <taxon>Viruses</taxon>
        <taxon>Duplodnaviria</taxon>
        <taxon>Heunggongvirae</taxon>
        <taxon>Uroviricota</taxon>
        <taxon>Caudoviricetes</taxon>
        <taxon>Peduoviridae</taxon>
        <taxon>Maltschvirus</taxon>
        <taxon>Maltschvirus maltsch</taxon>
    </lineage>
</organism>